<feature type="transmembrane region" description="Helical" evidence="1">
    <location>
        <begin position="20"/>
        <end position="41"/>
    </location>
</feature>
<keyword evidence="1" id="KW-0472">Membrane</keyword>
<keyword evidence="1" id="KW-0812">Transmembrane</keyword>
<reference evidence="2 3" key="1">
    <citation type="submission" date="2018-02" db="EMBL/GenBank/DDBJ databases">
        <title>Comparative genomes isolates from brazilian mangrove.</title>
        <authorList>
            <person name="Araujo J.E."/>
            <person name="Taketani R.G."/>
            <person name="Silva M.C.P."/>
            <person name="Loureco M.V."/>
            <person name="Andreote F.D."/>
        </authorList>
    </citation>
    <scope>NUCLEOTIDE SEQUENCE [LARGE SCALE GENOMIC DNA]</scope>
    <source>
        <strain evidence="2 3">Hex-1 MGV</strain>
    </source>
</reference>
<gene>
    <name evidence="2" type="ORF">C5Y83_09660</name>
</gene>
<dbReference type="EMBL" id="PUHY01000006">
    <property type="protein sequence ID" value="PQO36172.1"/>
    <property type="molecule type" value="Genomic_DNA"/>
</dbReference>
<evidence type="ECO:0000256" key="1">
    <source>
        <dbReference type="SAM" id="Phobius"/>
    </source>
</evidence>
<evidence type="ECO:0000313" key="3">
    <source>
        <dbReference type="Proteomes" id="UP000238322"/>
    </source>
</evidence>
<dbReference type="AlphaFoldDB" id="A0A2S8FVF4"/>
<evidence type="ECO:0000313" key="2">
    <source>
        <dbReference type="EMBL" id="PQO36172.1"/>
    </source>
</evidence>
<dbReference type="Proteomes" id="UP000238322">
    <property type="component" value="Unassembled WGS sequence"/>
</dbReference>
<name>A0A2S8FVF4_9BACT</name>
<dbReference type="RefSeq" id="WP_105329462.1">
    <property type="nucleotide sequence ID" value="NZ_PUHY01000006.1"/>
</dbReference>
<protein>
    <submittedName>
        <fullName evidence="2">Uncharacterized protein</fullName>
    </submittedName>
</protein>
<comment type="caution">
    <text evidence="2">The sequence shown here is derived from an EMBL/GenBank/DDBJ whole genome shotgun (WGS) entry which is preliminary data.</text>
</comment>
<keyword evidence="1" id="KW-1133">Transmembrane helix</keyword>
<sequence length="155" mass="17318">MTENEDEAIARPGFRFSLNAVILWIAILALIFTNVLTYNAVLDLKNELRTSAVSGMPIPAEEVAKQFIKATNIPSTVTTEVEDVRYSPEEDTYLVEFAWTLTATGKKWYSSTRLKSDGFGFYHGQILSSQFNQPLGRTRPYSVSVHTPSPLKGKP</sequence>
<proteinExistence type="predicted"/>
<accession>A0A2S8FVF4</accession>
<dbReference type="OrthoDB" id="289695at2"/>
<organism evidence="2 3">
    <name type="scientific">Blastopirellula marina</name>
    <dbReference type="NCBI Taxonomy" id="124"/>
    <lineage>
        <taxon>Bacteria</taxon>
        <taxon>Pseudomonadati</taxon>
        <taxon>Planctomycetota</taxon>
        <taxon>Planctomycetia</taxon>
        <taxon>Pirellulales</taxon>
        <taxon>Pirellulaceae</taxon>
        <taxon>Blastopirellula</taxon>
    </lineage>
</organism>